<reference evidence="2" key="1">
    <citation type="journal article" date="2013" name="Nat. Commun.">
        <title>Whole-genome sequencing of Oryza brachyantha reveals mechanisms underlying Oryza genome evolution.</title>
        <authorList>
            <person name="Chen J."/>
            <person name="Huang Q."/>
            <person name="Gao D."/>
            <person name="Wang J."/>
            <person name="Lang Y."/>
            <person name="Liu T."/>
            <person name="Li B."/>
            <person name="Bai Z."/>
            <person name="Luis Goicoechea J."/>
            <person name="Liang C."/>
            <person name="Chen C."/>
            <person name="Zhang W."/>
            <person name="Sun S."/>
            <person name="Liao Y."/>
            <person name="Zhang X."/>
            <person name="Yang L."/>
            <person name="Song C."/>
            <person name="Wang M."/>
            <person name="Shi J."/>
            <person name="Liu G."/>
            <person name="Liu J."/>
            <person name="Zhou H."/>
            <person name="Zhou W."/>
            <person name="Yu Q."/>
            <person name="An N."/>
            <person name="Chen Y."/>
            <person name="Cai Q."/>
            <person name="Wang B."/>
            <person name="Liu B."/>
            <person name="Min J."/>
            <person name="Huang Y."/>
            <person name="Wu H."/>
            <person name="Li Z."/>
            <person name="Zhang Y."/>
            <person name="Yin Y."/>
            <person name="Song W."/>
            <person name="Jiang J."/>
            <person name="Jackson S.A."/>
            <person name="Wing R.A."/>
            <person name="Wang J."/>
            <person name="Chen M."/>
        </authorList>
    </citation>
    <scope>NUCLEOTIDE SEQUENCE [LARGE SCALE GENOMIC DNA]</scope>
    <source>
        <strain evidence="2">cv. IRGC 101232</strain>
    </source>
</reference>
<keyword evidence="1" id="KW-0812">Transmembrane</keyword>
<dbReference type="OMA" id="GDDHTHG"/>
<evidence type="ECO:0000256" key="1">
    <source>
        <dbReference type="SAM" id="Phobius"/>
    </source>
</evidence>
<dbReference type="AlphaFoldDB" id="J3M4I2"/>
<feature type="transmembrane region" description="Helical" evidence="1">
    <location>
        <begin position="29"/>
        <end position="49"/>
    </location>
</feature>
<organism evidence="2">
    <name type="scientific">Oryza brachyantha</name>
    <name type="common">malo sina</name>
    <dbReference type="NCBI Taxonomy" id="4533"/>
    <lineage>
        <taxon>Eukaryota</taxon>
        <taxon>Viridiplantae</taxon>
        <taxon>Streptophyta</taxon>
        <taxon>Embryophyta</taxon>
        <taxon>Tracheophyta</taxon>
        <taxon>Spermatophyta</taxon>
        <taxon>Magnoliopsida</taxon>
        <taxon>Liliopsida</taxon>
        <taxon>Poales</taxon>
        <taxon>Poaceae</taxon>
        <taxon>BOP clade</taxon>
        <taxon>Oryzoideae</taxon>
        <taxon>Oryzeae</taxon>
        <taxon>Oryzinae</taxon>
        <taxon>Oryza</taxon>
    </lineage>
</organism>
<dbReference type="EnsemblPlants" id="OB05G15060.1">
    <property type="protein sequence ID" value="OB05G15060.1"/>
    <property type="gene ID" value="OB05G15060"/>
</dbReference>
<dbReference type="Gramene" id="OB05G15060.1">
    <property type="protein sequence ID" value="OB05G15060.1"/>
    <property type="gene ID" value="OB05G15060"/>
</dbReference>
<evidence type="ECO:0000313" key="3">
    <source>
        <dbReference type="Proteomes" id="UP000006038"/>
    </source>
</evidence>
<keyword evidence="3" id="KW-1185">Reference proteome</keyword>
<accession>J3M4I2</accession>
<evidence type="ECO:0000313" key="2">
    <source>
        <dbReference type="EnsemblPlants" id="OB05G15060.1"/>
    </source>
</evidence>
<keyword evidence="1" id="KW-0472">Membrane</keyword>
<keyword evidence="1" id="KW-1133">Transmembrane helix</keyword>
<dbReference type="Pfam" id="PF06376">
    <property type="entry name" value="AGP"/>
    <property type="match status" value="1"/>
</dbReference>
<dbReference type="InterPro" id="IPR009424">
    <property type="entry name" value="AGP16/20/22/41"/>
</dbReference>
<sequence length="50" mass="5276">MRTAAAQESAGTTEAAPRWRRRGAIDGSVVDQAVAYTLMAAALAVTYLVH</sequence>
<proteinExistence type="predicted"/>
<reference evidence="2" key="2">
    <citation type="submission" date="2013-04" db="UniProtKB">
        <authorList>
            <consortium name="EnsemblPlants"/>
        </authorList>
    </citation>
    <scope>IDENTIFICATION</scope>
</reference>
<protein>
    <submittedName>
        <fullName evidence="2">Uncharacterized protein</fullName>
    </submittedName>
</protein>
<dbReference type="Proteomes" id="UP000006038">
    <property type="component" value="Chromosome 5"/>
</dbReference>
<dbReference type="HOGENOM" id="CLU_187330_1_1_1"/>
<name>J3M4I2_ORYBR</name>